<keyword evidence="2" id="KW-0472">Membrane</keyword>
<keyword evidence="1" id="KW-0175">Coiled coil</keyword>
<dbReference type="Proteomes" id="UP000189670">
    <property type="component" value="Unassembled WGS sequence"/>
</dbReference>
<dbReference type="EMBL" id="ATBP01000445">
    <property type="protein sequence ID" value="ETR70309.1"/>
    <property type="molecule type" value="Genomic_DNA"/>
</dbReference>
<protein>
    <submittedName>
        <fullName evidence="3">Uncharacterized protein</fullName>
    </submittedName>
</protein>
<evidence type="ECO:0000313" key="4">
    <source>
        <dbReference type="Proteomes" id="UP000189670"/>
    </source>
</evidence>
<name>A0A1V1P5Y8_9BACT</name>
<feature type="transmembrane region" description="Helical" evidence="2">
    <location>
        <begin position="18"/>
        <end position="42"/>
    </location>
</feature>
<organism evidence="3 4">
    <name type="scientific">Candidatus Magnetoglobus multicellularis str. Araruama</name>
    <dbReference type="NCBI Taxonomy" id="890399"/>
    <lineage>
        <taxon>Bacteria</taxon>
        <taxon>Pseudomonadati</taxon>
        <taxon>Thermodesulfobacteriota</taxon>
        <taxon>Desulfobacteria</taxon>
        <taxon>Desulfobacterales</taxon>
        <taxon>Desulfobacteraceae</taxon>
        <taxon>Candidatus Magnetoglobus</taxon>
    </lineage>
</organism>
<proteinExistence type="predicted"/>
<evidence type="ECO:0000256" key="1">
    <source>
        <dbReference type="SAM" id="Coils"/>
    </source>
</evidence>
<keyword evidence="2" id="KW-1133">Transmembrane helix</keyword>
<evidence type="ECO:0000313" key="3">
    <source>
        <dbReference type="EMBL" id="ETR70309.1"/>
    </source>
</evidence>
<reference evidence="4" key="1">
    <citation type="submission" date="2012-11" db="EMBL/GenBank/DDBJ databases">
        <authorList>
            <person name="Lucero-Rivera Y.E."/>
            <person name="Tovar-Ramirez D."/>
        </authorList>
    </citation>
    <scope>NUCLEOTIDE SEQUENCE [LARGE SCALE GENOMIC DNA]</scope>
    <source>
        <strain evidence="4">Araruama</strain>
    </source>
</reference>
<keyword evidence="2" id="KW-0812">Transmembrane</keyword>
<gene>
    <name evidence="3" type="ORF">OMM_03332</name>
</gene>
<sequence>MKRNNSANVFNLDPLLDIVSNVVGFLVIILVVVCILSSNLPLPKEIESQRVRKNQLETDIIELKVRLESLVIQLQKTTDILSAQQSIDSMADDKESLENMLKTLINKQGRIKSEIETAETRLARLNKKLNGPQSKNEVNLIPSISIVSLSNDNDVLVPSWKNKECVNFLCRYGRIFPFDIQDLLTKLGEVVNDSASSLSIYGTKNLQRDLCENLSYHFSNNTVGNNFFKIKVIDMPKINDAQIVFECKNPKSGVSIHQLKRKRNLFTKHLSKISSKKVWIKFLVWQDSFEIFIKAHKISKKQKFEIGWLPYSEDEDIKSWLFRSLLSDDSSNSITEGPQG</sequence>
<accession>A0A1V1P5Y8</accession>
<evidence type="ECO:0000256" key="2">
    <source>
        <dbReference type="SAM" id="Phobius"/>
    </source>
</evidence>
<dbReference type="AlphaFoldDB" id="A0A1V1P5Y8"/>
<comment type="caution">
    <text evidence="3">The sequence shown here is derived from an EMBL/GenBank/DDBJ whole genome shotgun (WGS) entry which is preliminary data.</text>
</comment>
<feature type="coiled-coil region" evidence="1">
    <location>
        <begin position="46"/>
        <end position="128"/>
    </location>
</feature>